<dbReference type="Proteomes" id="UP000692954">
    <property type="component" value="Unassembled WGS sequence"/>
</dbReference>
<evidence type="ECO:0000313" key="1">
    <source>
        <dbReference type="EMBL" id="CAD8124186.1"/>
    </source>
</evidence>
<keyword evidence="2" id="KW-1185">Reference proteome</keyword>
<gene>
    <name evidence="1" type="ORF">PSON_ATCC_30995.1.T1490131</name>
</gene>
<sequence length="81" mass="9482">MLIILKTIWFAPLQQELVISSFGSQQTVQNVNDKLMKQRAIFEEKLEVILKKYITKVAPIKKIKAYIYSSYFCNILGQEKQ</sequence>
<dbReference type="EMBL" id="CAJJDN010000149">
    <property type="protein sequence ID" value="CAD8124186.1"/>
    <property type="molecule type" value="Genomic_DNA"/>
</dbReference>
<proteinExistence type="predicted"/>
<dbReference type="AlphaFoldDB" id="A0A8S1R7J1"/>
<accession>A0A8S1R7J1</accession>
<comment type="caution">
    <text evidence="1">The sequence shown here is derived from an EMBL/GenBank/DDBJ whole genome shotgun (WGS) entry which is preliminary data.</text>
</comment>
<reference evidence="1" key="1">
    <citation type="submission" date="2021-01" db="EMBL/GenBank/DDBJ databases">
        <authorList>
            <consortium name="Genoscope - CEA"/>
            <person name="William W."/>
        </authorList>
    </citation>
    <scope>NUCLEOTIDE SEQUENCE</scope>
</reference>
<protein>
    <submittedName>
        <fullName evidence="1">Uncharacterized protein</fullName>
    </submittedName>
</protein>
<organism evidence="1 2">
    <name type="scientific">Paramecium sonneborni</name>
    <dbReference type="NCBI Taxonomy" id="65129"/>
    <lineage>
        <taxon>Eukaryota</taxon>
        <taxon>Sar</taxon>
        <taxon>Alveolata</taxon>
        <taxon>Ciliophora</taxon>
        <taxon>Intramacronucleata</taxon>
        <taxon>Oligohymenophorea</taxon>
        <taxon>Peniculida</taxon>
        <taxon>Parameciidae</taxon>
        <taxon>Paramecium</taxon>
    </lineage>
</organism>
<name>A0A8S1R7J1_9CILI</name>
<evidence type="ECO:0000313" key="2">
    <source>
        <dbReference type="Proteomes" id="UP000692954"/>
    </source>
</evidence>